<dbReference type="SUPFAM" id="SSF55961">
    <property type="entry name" value="Bet v1-like"/>
    <property type="match status" value="1"/>
</dbReference>
<dbReference type="EMBL" id="BAAATR010000054">
    <property type="protein sequence ID" value="GAA2276267.1"/>
    <property type="molecule type" value="Genomic_DNA"/>
</dbReference>
<protein>
    <submittedName>
        <fullName evidence="1">SRPBCC family protein</fullName>
    </submittedName>
</protein>
<comment type="caution">
    <text evidence="1">The sequence shown here is derived from an EMBL/GenBank/DDBJ whole genome shotgun (WGS) entry which is preliminary data.</text>
</comment>
<organism evidence="1 2">
    <name type="scientific">Kitasatospora cystarginea</name>
    <dbReference type="NCBI Taxonomy" id="58350"/>
    <lineage>
        <taxon>Bacteria</taxon>
        <taxon>Bacillati</taxon>
        <taxon>Actinomycetota</taxon>
        <taxon>Actinomycetes</taxon>
        <taxon>Kitasatosporales</taxon>
        <taxon>Streptomycetaceae</taxon>
        <taxon>Kitasatospora</taxon>
    </lineage>
</organism>
<proteinExistence type="predicted"/>
<dbReference type="Proteomes" id="UP001500305">
    <property type="component" value="Unassembled WGS sequence"/>
</dbReference>
<reference evidence="1 2" key="1">
    <citation type="journal article" date="2019" name="Int. J. Syst. Evol. Microbiol.">
        <title>The Global Catalogue of Microorganisms (GCM) 10K type strain sequencing project: providing services to taxonomists for standard genome sequencing and annotation.</title>
        <authorList>
            <consortium name="The Broad Institute Genomics Platform"/>
            <consortium name="The Broad Institute Genome Sequencing Center for Infectious Disease"/>
            <person name="Wu L."/>
            <person name="Ma J."/>
        </authorList>
    </citation>
    <scope>NUCLEOTIDE SEQUENCE [LARGE SCALE GENOMIC DNA]</scope>
    <source>
        <strain evidence="1 2">JCM 7356</strain>
    </source>
</reference>
<dbReference type="InterPro" id="IPR019587">
    <property type="entry name" value="Polyketide_cyclase/dehydratase"/>
</dbReference>
<keyword evidence="2" id="KW-1185">Reference proteome</keyword>
<name>A0ABN3EXU2_9ACTN</name>
<evidence type="ECO:0000313" key="2">
    <source>
        <dbReference type="Proteomes" id="UP001500305"/>
    </source>
</evidence>
<dbReference type="RefSeq" id="WP_344640854.1">
    <property type="nucleotide sequence ID" value="NZ_BAAATR010000054.1"/>
</dbReference>
<accession>A0ABN3EXU2</accession>
<dbReference type="CDD" id="cd07812">
    <property type="entry name" value="SRPBCC"/>
    <property type="match status" value="1"/>
</dbReference>
<gene>
    <name evidence="1" type="ORF">GCM10010430_72760</name>
</gene>
<dbReference type="InterPro" id="IPR023393">
    <property type="entry name" value="START-like_dom_sf"/>
</dbReference>
<sequence length="160" mass="17332">MAIRHVLVERPPHAVWCVLGDPATYARWVPGTDRTRPGAGRWPDVGSKLRYTVKAGPFRLHGHTIVRVCESGRRLELEAFAGWLGSARIAIELIGWGDGTLVIVDEHPLRGLGGNLHMAPTDFVLHLRHRRMLAHLACVVEEAPRAACQEAAAAAGGGSS</sequence>
<evidence type="ECO:0000313" key="1">
    <source>
        <dbReference type="EMBL" id="GAA2276267.1"/>
    </source>
</evidence>
<dbReference type="Gene3D" id="3.30.530.20">
    <property type="match status" value="1"/>
</dbReference>
<dbReference type="Pfam" id="PF10604">
    <property type="entry name" value="Polyketide_cyc2"/>
    <property type="match status" value="1"/>
</dbReference>